<evidence type="ECO:0000259" key="2">
    <source>
        <dbReference type="PROSITE" id="PS50206"/>
    </source>
</evidence>
<dbReference type="PROSITE" id="PS50206">
    <property type="entry name" value="RHODANESE_3"/>
    <property type="match status" value="1"/>
</dbReference>
<dbReference type="EMBL" id="JBHSKT010000001">
    <property type="protein sequence ID" value="MFC5269433.1"/>
    <property type="molecule type" value="Genomic_DNA"/>
</dbReference>
<dbReference type="SUPFAM" id="SSF52821">
    <property type="entry name" value="Rhodanese/Cell cycle control phosphatase"/>
    <property type="match status" value="1"/>
</dbReference>
<evidence type="ECO:0000313" key="4">
    <source>
        <dbReference type="Proteomes" id="UP001596161"/>
    </source>
</evidence>
<dbReference type="SMART" id="SM00450">
    <property type="entry name" value="RHOD"/>
    <property type="match status" value="1"/>
</dbReference>
<dbReference type="InterPro" id="IPR036873">
    <property type="entry name" value="Rhodanese-like_dom_sf"/>
</dbReference>
<feature type="signal peptide" evidence="1">
    <location>
        <begin position="1"/>
        <end position="22"/>
    </location>
</feature>
<dbReference type="PROSITE" id="PS51257">
    <property type="entry name" value="PROKAR_LIPOPROTEIN"/>
    <property type="match status" value="1"/>
</dbReference>
<evidence type="ECO:0000313" key="3">
    <source>
        <dbReference type="EMBL" id="MFC5269433.1"/>
    </source>
</evidence>
<comment type="caution">
    <text evidence="3">The sequence shown here is derived from an EMBL/GenBank/DDBJ whole genome shotgun (WGS) entry which is preliminary data.</text>
</comment>
<proteinExistence type="predicted"/>
<dbReference type="Pfam" id="PF00581">
    <property type="entry name" value="Rhodanese"/>
    <property type="match status" value="1"/>
</dbReference>
<feature type="domain" description="Rhodanese" evidence="2">
    <location>
        <begin position="44"/>
        <end position="130"/>
    </location>
</feature>
<keyword evidence="1" id="KW-0732">Signal</keyword>
<reference evidence="4" key="1">
    <citation type="journal article" date="2019" name="Int. J. Syst. Evol. Microbiol.">
        <title>The Global Catalogue of Microorganisms (GCM) 10K type strain sequencing project: providing services to taxonomists for standard genome sequencing and annotation.</title>
        <authorList>
            <consortium name="The Broad Institute Genomics Platform"/>
            <consortium name="The Broad Institute Genome Sequencing Center for Infectious Disease"/>
            <person name="Wu L."/>
            <person name="Ma J."/>
        </authorList>
    </citation>
    <scope>NUCLEOTIDE SEQUENCE [LARGE SCALE GENOMIC DNA]</scope>
    <source>
        <strain evidence="4">KACC 12602</strain>
    </source>
</reference>
<dbReference type="InterPro" id="IPR001763">
    <property type="entry name" value="Rhodanese-like_dom"/>
</dbReference>
<accession>A0ABW0E8F6</accession>
<feature type="chain" id="PRO_5046792335" evidence="1">
    <location>
        <begin position="23"/>
        <end position="133"/>
    </location>
</feature>
<sequence length="133" mass="14704">MKSLFVNLILVTILTFSGCAQTQNSSGGTRQDVNATQAKELITKEEELVILDVRTPEEFANGHVANAKNLDFYAPDFEQQLEQLDTTKPYLIYCASGNRSGKTATLMQNKGFKKIINSQTGFQELKQAAVPTK</sequence>
<evidence type="ECO:0000256" key="1">
    <source>
        <dbReference type="SAM" id="SignalP"/>
    </source>
</evidence>
<dbReference type="Proteomes" id="UP001596161">
    <property type="component" value="Unassembled WGS sequence"/>
</dbReference>
<dbReference type="InterPro" id="IPR050229">
    <property type="entry name" value="GlpE_sulfurtransferase"/>
</dbReference>
<dbReference type="PANTHER" id="PTHR43031:SF16">
    <property type="entry name" value="OXIDOREDUCTASE"/>
    <property type="match status" value="1"/>
</dbReference>
<dbReference type="Gene3D" id="3.40.250.10">
    <property type="entry name" value="Rhodanese-like domain"/>
    <property type="match status" value="1"/>
</dbReference>
<gene>
    <name evidence="3" type="ORF">ACFPIB_02350</name>
</gene>
<name>A0ABW0E8F6_9BACT</name>
<protein>
    <submittedName>
        <fullName evidence="3">Rhodanese-like domain-containing protein</fullName>
    </submittedName>
</protein>
<dbReference type="PANTHER" id="PTHR43031">
    <property type="entry name" value="FAD-DEPENDENT OXIDOREDUCTASE"/>
    <property type="match status" value="1"/>
</dbReference>
<keyword evidence="4" id="KW-1185">Reference proteome</keyword>
<dbReference type="CDD" id="cd00158">
    <property type="entry name" value="RHOD"/>
    <property type="match status" value="1"/>
</dbReference>
<dbReference type="RefSeq" id="WP_378015809.1">
    <property type="nucleotide sequence ID" value="NZ_JBHSKT010000001.1"/>
</dbReference>
<organism evidence="3 4">
    <name type="scientific">Adhaeribacter terreus</name>
    <dbReference type="NCBI Taxonomy" id="529703"/>
    <lineage>
        <taxon>Bacteria</taxon>
        <taxon>Pseudomonadati</taxon>
        <taxon>Bacteroidota</taxon>
        <taxon>Cytophagia</taxon>
        <taxon>Cytophagales</taxon>
        <taxon>Hymenobacteraceae</taxon>
        <taxon>Adhaeribacter</taxon>
    </lineage>
</organism>